<accession>A0A0N0DQC8</accession>
<organism evidence="2 3">
    <name type="scientific">Leptomonas pyrrhocoris</name>
    <name type="common">Firebug parasite</name>
    <dbReference type="NCBI Taxonomy" id="157538"/>
    <lineage>
        <taxon>Eukaryota</taxon>
        <taxon>Discoba</taxon>
        <taxon>Euglenozoa</taxon>
        <taxon>Kinetoplastea</taxon>
        <taxon>Metakinetoplastina</taxon>
        <taxon>Trypanosomatida</taxon>
        <taxon>Trypanosomatidae</taxon>
        <taxon>Leishmaniinae</taxon>
        <taxon>Leptomonas</taxon>
    </lineage>
</organism>
<dbReference type="Gene3D" id="3.10.10.10">
    <property type="entry name" value="HIV Type 1 Reverse Transcriptase, subunit A, domain 1"/>
    <property type="match status" value="1"/>
</dbReference>
<dbReference type="OrthoDB" id="276769at2759"/>
<evidence type="ECO:0000313" key="3">
    <source>
        <dbReference type="Proteomes" id="UP000037923"/>
    </source>
</evidence>
<dbReference type="Proteomes" id="UP000037923">
    <property type="component" value="Unassembled WGS sequence"/>
</dbReference>
<keyword evidence="3" id="KW-1185">Reference proteome</keyword>
<comment type="caution">
    <text evidence="2">The sequence shown here is derived from an EMBL/GenBank/DDBJ whole genome shotgun (WGS) entry which is preliminary data.</text>
</comment>
<dbReference type="InterPro" id="IPR000477">
    <property type="entry name" value="RT_dom"/>
</dbReference>
<dbReference type="RefSeq" id="XP_015651531.1">
    <property type="nucleotide sequence ID" value="XM_015809881.1"/>
</dbReference>
<evidence type="ECO:0000313" key="2">
    <source>
        <dbReference type="EMBL" id="KPA73092.1"/>
    </source>
</evidence>
<dbReference type="Gene3D" id="3.30.70.270">
    <property type="match status" value="1"/>
</dbReference>
<reference evidence="2 3" key="1">
    <citation type="submission" date="2015-07" db="EMBL/GenBank/DDBJ databases">
        <title>High-quality genome of monoxenous trypanosomatid Leptomonas pyrrhocoris.</title>
        <authorList>
            <person name="Flegontov P."/>
            <person name="Butenko A."/>
            <person name="Firsov S."/>
            <person name="Vlcek C."/>
            <person name="Logacheva M.D."/>
            <person name="Field M."/>
            <person name="Filatov D."/>
            <person name="Flegontova O."/>
            <person name="Gerasimov E."/>
            <person name="Jackson A.P."/>
            <person name="Kelly S."/>
            <person name="Opperdoes F."/>
            <person name="O'Reilly A."/>
            <person name="Votypka J."/>
            <person name="Yurchenko V."/>
            <person name="Lukes J."/>
        </authorList>
    </citation>
    <scope>NUCLEOTIDE SEQUENCE [LARGE SCALE GENOMIC DNA]</scope>
    <source>
        <strain evidence="2">H10</strain>
    </source>
</reference>
<name>A0A0N0DQC8_LEPPY</name>
<dbReference type="InterPro" id="IPR043502">
    <property type="entry name" value="DNA/RNA_pol_sf"/>
</dbReference>
<dbReference type="VEuPathDB" id="TriTrypDB:LpyrH10_45_0010"/>
<proteinExistence type="predicted"/>
<dbReference type="EMBL" id="LGTL01000045">
    <property type="protein sequence ID" value="KPA73092.1"/>
    <property type="molecule type" value="Genomic_DNA"/>
</dbReference>
<evidence type="ECO:0000259" key="1">
    <source>
        <dbReference type="PROSITE" id="PS50878"/>
    </source>
</evidence>
<protein>
    <submittedName>
        <fullName evidence="2">TATE DNA transposon</fullName>
    </submittedName>
</protein>
<feature type="domain" description="Reverse transcriptase" evidence="1">
    <location>
        <begin position="1"/>
        <end position="236"/>
    </location>
</feature>
<dbReference type="SUPFAM" id="SSF56672">
    <property type="entry name" value="DNA/RNA polymerases"/>
    <property type="match status" value="1"/>
</dbReference>
<dbReference type="AlphaFoldDB" id="A0A0N0DQC8"/>
<dbReference type="GeneID" id="26910402"/>
<sequence length="542" mass="62154">MEYMTPQKFDFLRTSRTIKRTKLSLEDETRAIRMGKFERCPGEFNHRLHDGVHGVNVLTVPEMKGRRRMITEPHLNSVVRKAELPKLCSPGRLERRQGLRFAKYMLQIDFEAFYDAIPLPEETRNKFVFFTSREYYYRLKTLPTGARWSVAVGQSITNMIVDVVTGATIYTCIDNIMIAAREGQEEVFVATVRTVLQRIRQANLLTSPDRESLLAKTDTELLTLAQEEQVFLGERFWWNGTERLVSNSIKTISKLFLALQATRFTCRTFVSLLSLEMYALHTTRLNPAVFAHLLRAYRGVYRLVERGRPWDSELTFVDPRVNRLMRELGAKLVENGWWTIAPAVHVDYVDSRYDYISFTDASAEGWGAISRWKNGSAFKYPQRWVSDLETDDEEVHPAEGQDPLLFTAKHSAHAEPAAITRLLKLLLRRNPSPGQTSAVVTDHIAIVRAQRRQNGFGGIGRGYALNRLFQLPNALFHEQEINVVFFYMKGEGNPADDLSRHFGEDYSPQTIESPADNLGVPSVEHTYSPLCVRAGTEWPHYL</sequence>
<dbReference type="Pfam" id="PF00078">
    <property type="entry name" value="RVT_1"/>
    <property type="match status" value="1"/>
</dbReference>
<dbReference type="InterPro" id="IPR043128">
    <property type="entry name" value="Rev_trsase/Diguanyl_cyclase"/>
</dbReference>
<gene>
    <name evidence="2" type="ORF">ABB37_10122</name>
</gene>
<dbReference type="PROSITE" id="PS50878">
    <property type="entry name" value="RT_POL"/>
    <property type="match status" value="1"/>
</dbReference>